<dbReference type="EMBL" id="PTJO01000003">
    <property type="protein sequence ID" value="RNE49462.1"/>
    <property type="molecule type" value="Genomic_DNA"/>
</dbReference>
<dbReference type="CDD" id="cd06130">
    <property type="entry name" value="DNA_pol_III_epsilon_like"/>
    <property type="match status" value="1"/>
</dbReference>
<evidence type="ECO:0000256" key="1">
    <source>
        <dbReference type="SAM" id="MobiDB-lite"/>
    </source>
</evidence>
<protein>
    <submittedName>
        <fullName evidence="3">DNA polymerase III subunit epsilon</fullName>
    </submittedName>
</protein>
<dbReference type="Gene3D" id="3.30.420.10">
    <property type="entry name" value="Ribonuclease H-like superfamily/Ribonuclease H"/>
    <property type="match status" value="1"/>
</dbReference>
<evidence type="ECO:0000313" key="4">
    <source>
        <dbReference type="Proteomes" id="UP000266975"/>
    </source>
</evidence>
<reference evidence="3 4" key="1">
    <citation type="submission" date="2018-02" db="EMBL/GenBank/DDBJ databases">
        <title>Corynebacterium alimpuense sp. nov., a marine obligate actinomycete isolated from sediments of Valparaiso bay, Chile.</title>
        <authorList>
            <person name="Claverias F."/>
            <person name="Gonzales-Siles L."/>
            <person name="Salva-Serra F."/>
            <person name="Inganaes E."/>
            <person name="Molin K."/>
            <person name="Cumsille A."/>
            <person name="Undabarrena A."/>
            <person name="Couve E."/>
            <person name="Moore E.R.B."/>
            <person name="Gomila M."/>
            <person name="Camara B."/>
        </authorList>
    </citation>
    <scope>NUCLEOTIDE SEQUENCE [LARGE SCALE GENOMIC DNA]</scope>
    <source>
        <strain evidence="3 4">CCUG 69366</strain>
    </source>
</reference>
<sequence>MPTHNTYPGQAGRLSCHPDQPTKRGVENVIPAHGAQLSVTSTSIRIERSALSTALLNPTNADESVIELDLAAVTDVSVHQPSSVDMGWVELAGLDTAIAFSPNQDARAQEFLADVRAALEGDIPLRSTGAVPGLNFVGLDVETANPDSGSICQIGLVRIIDGLEVAECSWLCIPPPGIDHFAAGNINIHGITPEDVADSPRFSELFLQLKEFIGDLPVVAHNAQFDTVALQRACRASGLEVPRLAYGCSLSLSRNAKLGLASHRLPVVAKALGVSLNNHHDAAEDARAAALIVVELAKRAGYEGDLEGFHHACGFSLGSLEPTRAYPVLRERTAHPASPRATDEPPLTTVKSARASTSKAPWQAVATPDIIPEANLDADPNNPLFAQNVTLSGDFEPFDKGLLWSAIAQLGGTIGKNVTKKTTVLVSGPWAKKTSKLKRAEELVDKGQALEIWDATQLFAVLGLDPNQQPVEDEPPF</sequence>
<dbReference type="OrthoDB" id="9803913at2"/>
<dbReference type="PANTHER" id="PTHR30231">
    <property type="entry name" value="DNA POLYMERASE III SUBUNIT EPSILON"/>
    <property type="match status" value="1"/>
</dbReference>
<organism evidence="3 4">
    <name type="scientific">Corynebacterium alimapuense</name>
    <dbReference type="NCBI Taxonomy" id="1576874"/>
    <lineage>
        <taxon>Bacteria</taxon>
        <taxon>Bacillati</taxon>
        <taxon>Actinomycetota</taxon>
        <taxon>Actinomycetes</taxon>
        <taxon>Mycobacteriales</taxon>
        <taxon>Corynebacteriaceae</taxon>
        <taxon>Corynebacterium</taxon>
    </lineage>
</organism>
<gene>
    <name evidence="3" type="ORF">C5L39_03650</name>
</gene>
<dbReference type="InterPro" id="IPR012337">
    <property type="entry name" value="RNaseH-like_sf"/>
</dbReference>
<evidence type="ECO:0000313" key="3">
    <source>
        <dbReference type="EMBL" id="RNE49462.1"/>
    </source>
</evidence>
<dbReference type="InterPro" id="IPR001357">
    <property type="entry name" value="BRCT_dom"/>
</dbReference>
<feature type="region of interest" description="Disordered" evidence="1">
    <location>
        <begin position="334"/>
        <end position="355"/>
    </location>
</feature>
<dbReference type="InterPro" id="IPR013520">
    <property type="entry name" value="Ribonucl_H"/>
</dbReference>
<dbReference type="GO" id="GO:0008408">
    <property type="term" value="F:3'-5' exonuclease activity"/>
    <property type="evidence" value="ECO:0007669"/>
    <property type="project" value="TreeGrafter"/>
</dbReference>
<evidence type="ECO:0000259" key="2">
    <source>
        <dbReference type="PROSITE" id="PS50172"/>
    </source>
</evidence>
<dbReference type="GO" id="GO:0003676">
    <property type="term" value="F:nucleic acid binding"/>
    <property type="evidence" value="ECO:0007669"/>
    <property type="project" value="InterPro"/>
</dbReference>
<dbReference type="GO" id="GO:0005829">
    <property type="term" value="C:cytosol"/>
    <property type="evidence" value="ECO:0007669"/>
    <property type="project" value="TreeGrafter"/>
</dbReference>
<dbReference type="Proteomes" id="UP000266975">
    <property type="component" value="Unassembled WGS sequence"/>
</dbReference>
<dbReference type="PANTHER" id="PTHR30231:SF42">
    <property type="entry name" value="EXONUCLEASE"/>
    <property type="match status" value="1"/>
</dbReference>
<dbReference type="AlphaFoldDB" id="A0A3M8KAB1"/>
<dbReference type="SUPFAM" id="SSF52113">
    <property type="entry name" value="BRCT domain"/>
    <property type="match status" value="1"/>
</dbReference>
<dbReference type="Pfam" id="PF00929">
    <property type="entry name" value="RNase_T"/>
    <property type="match status" value="1"/>
</dbReference>
<comment type="caution">
    <text evidence="3">The sequence shown here is derived from an EMBL/GenBank/DDBJ whole genome shotgun (WGS) entry which is preliminary data.</text>
</comment>
<proteinExistence type="predicted"/>
<accession>A0A3M8KAB1</accession>
<dbReference type="SMART" id="SM00479">
    <property type="entry name" value="EXOIII"/>
    <property type="match status" value="1"/>
</dbReference>
<feature type="domain" description="BRCT" evidence="2">
    <location>
        <begin position="379"/>
        <end position="443"/>
    </location>
</feature>
<dbReference type="InterPro" id="IPR036397">
    <property type="entry name" value="RNaseH_sf"/>
</dbReference>
<name>A0A3M8KAB1_9CORY</name>
<keyword evidence="4" id="KW-1185">Reference proteome</keyword>
<dbReference type="SUPFAM" id="SSF53098">
    <property type="entry name" value="Ribonuclease H-like"/>
    <property type="match status" value="1"/>
</dbReference>
<dbReference type="PROSITE" id="PS50172">
    <property type="entry name" value="BRCT"/>
    <property type="match status" value="1"/>
</dbReference>
<dbReference type="InterPro" id="IPR036420">
    <property type="entry name" value="BRCT_dom_sf"/>
</dbReference>
<dbReference type="Gene3D" id="3.40.50.10190">
    <property type="entry name" value="BRCT domain"/>
    <property type="match status" value="1"/>
</dbReference>